<feature type="compositionally biased region" description="Polar residues" evidence="1">
    <location>
        <begin position="542"/>
        <end position="551"/>
    </location>
</feature>
<feature type="region of interest" description="Disordered" evidence="1">
    <location>
        <begin position="535"/>
        <end position="626"/>
    </location>
</feature>
<evidence type="ECO:0000313" key="3">
    <source>
        <dbReference type="EMBL" id="CAL1698186.1"/>
    </source>
</evidence>
<feature type="transmembrane region" description="Helical" evidence="2">
    <location>
        <begin position="198"/>
        <end position="221"/>
    </location>
</feature>
<name>A0ABP1CR95_9APHY</name>
<protein>
    <submittedName>
        <fullName evidence="3">Uncharacterized protein</fullName>
    </submittedName>
</protein>
<feature type="transmembrane region" description="Helical" evidence="2">
    <location>
        <begin position="122"/>
        <end position="140"/>
    </location>
</feature>
<feature type="transmembrane region" description="Helical" evidence="2">
    <location>
        <begin position="152"/>
        <end position="177"/>
    </location>
</feature>
<organism evidence="3 4">
    <name type="scientific">Somion occarium</name>
    <dbReference type="NCBI Taxonomy" id="3059160"/>
    <lineage>
        <taxon>Eukaryota</taxon>
        <taxon>Fungi</taxon>
        <taxon>Dikarya</taxon>
        <taxon>Basidiomycota</taxon>
        <taxon>Agaricomycotina</taxon>
        <taxon>Agaricomycetes</taxon>
        <taxon>Polyporales</taxon>
        <taxon>Cerrenaceae</taxon>
        <taxon>Somion</taxon>
    </lineage>
</organism>
<feature type="compositionally biased region" description="Polar residues" evidence="1">
    <location>
        <begin position="37"/>
        <end position="47"/>
    </location>
</feature>
<feature type="compositionally biased region" description="Basic and acidic residues" evidence="1">
    <location>
        <begin position="401"/>
        <end position="410"/>
    </location>
</feature>
<feature type="compositionally biased region" description="Low complexity" evidence="1">
    <location>
        <begin position="302"/>
        <end position="320"/>
    </location>
</feature>
<dbReference type="Proteomes" id="UP001497453">
    <property type="component" value="Chromosome 10"/>
</dbReference>
<keyword evidence="2" id="KW-0472">Membrane</keyword>
<feature type="transmembrane region" description="Helical" evidence="2">
    <location>
        <begin position="259"/>
        <end position="283"/>
    </location>
</feature>
<feature type="region of interest" description="Disordered" evidence="1">
    <location>
        <begin position="353"/>
        <end position="425"/>
    </location>
</feature>
<feature type="region of interest" description="Disordered" evidence="1">
    <location>
        <begin position="12"/>
        <end position="91"/>
    </location>
</feature>
<accession>A0ABP1CR95</accession>
<keyword evidence="2" id="KW-1133">Transmembrane helix</keyword>
<evidence type="ECO:0000313" key="4">
    <source>
        <dbReference type="Proteomes" id="UP001497453"/>
    </source>
</evidence>
<sequence>MAALYLHNALFANDPPQTPSLAHRASSSRTPHDRHLSSQSLVTLRTTTSEHSHPSEPLLHGAYSESSGGHELLTRHPGYPNPPIPGLDPTLESAALGQRERRRQWELAIRKRLRYLRWGKRSLLLLIGAWATYNTVRYFVALRTFTSHDRHIILLTLGSVSALSTALVLISLSLSAFATYLGWKESNYRHLYNIIQSFLGHSAAFFLLGPAVVNLVFIVIWRSSSSEPADTVQGRCTWDIDALWSGSTSLCDPNRATPWGFWLVGAIVRLVLTVAVTLAYLLLSRKYSMTRKPSRRRRRYSRPQSISESTTDTLTSSPSLSFRRMLSSSHSPVSISRAGRQLSYSTEVSVDTYENGGASSSGDHQRLRRSRSQIRSQSSYIPSPPLSPPISRDGHPTTLRFADEETRDSPESSEEGETGSSQADRLWYSSSFREVPGPYAFVSMPSNYAQPRASVEPANFPQDEDLTTFAYQFRNLVDQVTRETEAGIEMAANDHPGGYMLGRAASPPTTPRPPAHEDRDYFPYMGHIIQRMPTIESLGSREVTSLATSSTRGDRSVHSLSRPPTRSNTLSMASDSNPPSRSNSLTASVILSPAEGPTNVGVSELGEVTRPPGSGAQSNGRTRSRSVASYYTAVSSAYSVPNSPVDSLGLDAAR</sequence>
<feature type="compositionally biased region" description="Polar residues" evidence="1">
    <location>
        <begin position="558"/>
        <end position="589"/>
    </location>
</feature>
<gene>
    <name evidence="3" type="ORF">GFSPODELE1_LOCUS2039</name>
</gene>
<proteinExistence type="predicted"/>
<evidence type="ECO:0000256" key="2">
    <source>
        <dbReference type="SAM" id="Phobius"/>
    </source>
</evidence>
<reference evidence="4" key="1">
    <citation type="submission" date="2024-04" db="EMBL/GenBank/DDBJ databases">
        <authorList>
            <person name="Shaw F."/>
            <person name="Minotto A."/>
        </authorList>
    </citation>
    <scope>NUCLEOTIDE SEQUENCE [LARGE SCALE GENOMIC DNA]</scope>
</reference>
<evidence type="ECO:0000256" key="1">
    <source>
        <dbReference type="SAM" id="MobiDB-lite"/>
    </source>
</evidence>
<keyword evidence="4" id="KW-1185">Reference proteome</keyword>
<feature type="region of interest" description="Disordered" evidence="1">
    <location>
        <begin position="293"/>
        <end position="320"/>
    </location>
</feature>
<dbReference type="EMBL" id="OZ037953">
    <property type="protein sequence ID" value="CAL1698186.1"/>
    <property type="molecule type" value="Genomic_DNA"/>
</dbReference>
<keyword evidence="2" id="KW-0812">Transmembrane</keyword>